<dbReference type="Proteomes" id="UP000199421">
    <property type="component" value="Unassembled WGS sequence"/>
</dbReference>
<keyword evidence="3" id="KW-0808">Transferase</keyword>
<dbReference type="EMBL" id="FOAF01000001">
    <property type="protein sequence ID" value="SEL14278.1"/>
    <property type="molecule type" value="Genomic_DNA"/>
</dbReference>
<dbReference type="SMART" id="SM01006">
    <property type="entry name" value="AlcB"/>
    <property type="match status" value="1"/>
</dbReference>
<protein>
    <submittedName>
        <fullName evidence="3">Acetyltransferase (GNAT) domain-containing protein</fullName>
    </submittedName>
</protein>
<dbReference type="InterPro" id="IPR016181">
    <property type="entry name" value="Acyl_CoA_acyltransferase"/>
</dbReference>
<name>A0A1H7MU00_OLID1</name>
<dbReference type="Pfam" id="PF13523">
    <property type="entry name" value="Acetyltransf_8"/>
    <property type="match status" value="1"/>
</dbReference>
<dbReference type="InterPro" id="IPR019432">
    <property type="entry name" value="Acyltransferase_MbtK/IucB-like"/>
</dbReference>
<keyword evidence="4" id="KW-1185">Reference proteome</keyword>
<reference evidence="4" key="1">
    <citation type="submission" date="2016-10" db="EMBL/GenBank/DDBJ databases">
        <authorList>
            <person name="Varghese N."/>
            <person name="Submissions S."/>
        </authorList>
    </citation>
    <scope>NUCLEOTIDE SEQUENCE [LARGE SCALE GENOMIC DNA]</scope>
    <source>
        <strain evidence="4">DSM 18733</strain>
    </source>
</reference>
<feature type="domain" description="Acyltransferase MbtK/IucB-like conserved" evidence="2">
    <location>
        <begin position="347"/>
        <end position="394"/>
    </location>
</feature>
<evidence type="ECO:0000313" key="3">
    <source>
        <dbReference type="EMBL" id="SEL14278.1"/>
    </source>
</evidence>
<comment type="pathway">
    <text evidence="1">Siderophore biosynthesis.</text>
</comment>
<accession>A0A1H7MU00</accession>
<evidence type="ECO:0000259" key="2">
    <source>
        <dbReference type="SMART" id="SM01006"/>
    </source>
</evidence>
<evidence type="ECO:0000256" key="1">
    <source>
        <dbReference type="ARBA" id="ARBA00004924"/>
    </source>
</evidence>
<gene>
    <name evidence="3" type="ORF">SAMN05661044_02116</name>
</gene>
<dbReference type="GO" id="GO:0019290">
    <property type="term" value="P:siderophore biosynthetic process"/>
    <property type="evidence" value="ECO:0007669"/>
    <property type="project" value="InterPro"/>
</dbReference>
<dbReference type="AlphaFoldDB" id="A0A1H7MU00"/>
<proteinExistence type="predicted"/>
<dbReference type="PANTHER" id="PTHR31438:SF1">
    <property type="entry name" value="LYSINE N-ACYLTRANSFERASE C17G9.06C-RELATED"/>
    <property type="match status" value="1"/>
</dbReference>
<sequence>MELDTFNNNRSFTALINTYCREFYSWSRYMGVPKYDQPLADQLAKTSCTCHLRFDFSNYDVEIFIPLDYFSDAGEHRFHFPAFERCLQKQEIKTLTFDRFLQLAKQSLIDENESIDKRLLATSDELMPAFAVPKRLFAIKASANIGSFRHIVNSVDDVHATSLVVYCIKSFAAAKGMNDGWATLEWFRKYLELLGCNDLDRLLAIDVFYKPFTTSTLSERKDAGQAEHLPEKYIDEWMEETLVNHLLPLVAQIGKAGLMAEKTLIALIHSHYKNVAEVENNLLAKGIIHCRRFNIKGKLLGDTITYYRSVPNVLHEVFREDVLLNPRWPGPVYFKVFDNEQVTVAIRPFDIDRDLEMVHQWFNSEHAKTIWKMDWPLRELEHFYRTLLPEKWAHAYIGEINGTPTFNFEVYWATRDIVGDYFEVLPTDYGTHLFIAPTDKQKKYPSITTQSIVDWLFAQSKVGRLVGEGAVESMAALMNKIHVGFRLQGVIVMPHKKAHLNFCYREWYWEKFPQNRLIAHEREQIPTDVQLYDK</sequence>
<dbReference type="GO" id="GO:0016410">
    <property type="term" value="F:N-acyltransferase activity"/>
    <property type="evidence" value="ECO:0007669"/>
    <property type="project" value="TreeGrafter"/>
</dbReference>
<dbReference type="SUPFAM" id="SSF55729">
    <property type="entry name" value="Acyl-CoA N-acyltransferases (Nat)"/>
    <property type="match status" value="1"/>
</dbReference>
<dbReference type="PANTHER" id="PTHR31438">
    <property type="entry name" value="LYSINE N-ACYLTRANSFERASE C17G9.06C-RELATED"/>
    <property type="match status" value="1"/>
</dbReference>
<organism evidence="3 4">
    <name type="scientific">Olivibacter domesticus</name>
    <name type="common">Pseudosphingobacterium domesticum</name>
    <dbReference type="NCBI Taxonomy" id="407022"/>
    <lineage>
        <taxon>Bacteria</taxon>
        <taxon>Pseudomonadati</taxon>
        <taxon>Bacteroidota</taxon>
        <taxon>Sphingobacteriia</taxon>
        <taxon>Sphingobacteriales</taxon>
        <taxon>Sphingobacteriaceae</taxon>
        <taxon>Olivibacter</taxon>
    </lineage>
</organism>
<dbReference type="Gene3D" id="3.40.630.30">
    <property type="match status" value="1"/>
</dbReference>
<evidence type="ECO:0000313" key="4">
    <source>
        <dbReference type="Proteomes" id="UP000199421"/>
    </source>
</evidence>
<dbReference type="RefSeq" id="WP_162276576.1">
    <property type="nucleotide sequence ID" value="NZ_FOAF01000001.1"/>
</dbReference>
<dbReference type="STRING" id="407022.SAMN05661044_02116"/>